<dbReference type="PANTHER" id="PTHR40060">
    <property type="entry name" value="UPF0316 PROTEIN YEBE"/>
    <property type="match status" value="1"/>
</dbReference>
<gene>
    <name evidence="9" type="ORF">EDD79_100959</name>
</gene>
<organism evidence="9 10">
    <name type="scientific">Serpentinicella alkaliphila</name>
    <dbReference type="NCBI Taxonomy" id="1734049"/>
    <lineage>
        <taxon>Bacteria</taxon>
        <taxon>Bacillati</taxon>
        <taxon>Bacillota</taxon>
        <taxon>Clostridia</taxon>
        <taxon>Peptostreptococcales</taxon>
        <taxon>Natronincolaceae</taxon>
        <taxon>Serpentinicella</taxon>
    </lineage>
</organism>
<keyword evidence="3 6" id="KW-0812">Transmembrane</keyword>
<dbReference type="InterPro" id="IPR044035">
    <property type="entry name" value="DUF5698"/>
</dbReference>
<dbReference type="PANTHER" id="PTHR40060:SF1">
    <property type="entry name" value="UPF0316 PROTEIN YEBE"/>
    <property type="match status" value="1"/>
</dbReference>
<dbReference type="GO" id="GO:0005886">
    <property type="term" value="C:plasma membrane"/>
    <property type="evidence" value="ECO:0007669"/>
    <property type="project" value="UniProtKB-SubCell"/>
</dbReference>
<dbReference type="InterPro" id="IPR019264">
    <property type="entry name" value="DUF2179"/>
</dbReference>
<feature type="domain" description="DUF5698" evidence="8">
    <location>
        <begin position="22"/>
        <end position="79"/>
    </location>
</feature>
<comment type="similarity">
    <text evidence="6">Belongs to the UPF0316 family.</text>
</comment>
<feature type="domain" description="DUF2179" evidence="7">
    <location>
        <begin position="112"/>
        <end position="164"/>
    </location>
</feature>
<dbReference type="Proteomes" id="UP000295504">
    <property type="component" value="Unassembled WGS sequence"/>
</dbReference>
<dbReference type="AlphaFoldDB" id="A0A4R2U0C8"/>
<evidence type="ECO:0000313" key="9">
    <source>
        <dbReference type="EMBL" id="TCQ03479.1"/>
    </source>
</evidence>
<feature type="transmembrane region" description="Helical" evidence="6">
    <location>
        <begin position="34"/>
        <end position="56"/>
    </location>
</feature>
<accession>A0A4R2U0C8</accession>
<proteinExistence type="inferred from homology"/>
<dbReference type="Pfam" id="PF10035">
    <property type="entry name" value="DUF2179"/>
    <property type="match status" value="1"/>
</dbReference>
<evidence type="ECO:0000259" key="7">
    <source>
        <dbReference type="Pfam" id="PF10035"/>
    </source>
</evidence>
<dbReference type="RefSeq" id="WP_132848023.1">
    <property type="nucleotide sequence ID" value="NZ_CP058648.1"/>
</dbReference>
<dbReference type="Gene3D" id="3.30.70.120">
    <property type="match status" value="1"/>
</dbReference>
<evidence type="ECO:0000313" key="10">
    <source>
        <dbReference type="Proteomes" id="UP000295504"/>
    </source>
</evidence>
<dbReference type="InterPro" id="IPR022930">
    <property type="entry name" value="UPF0316"/>
</dbReference>
<comment type="caution">
    <text evidence="9">The sequence shown here is derived from an EMBL/GenBank/DDBJ whole genome shotgun (WGS) entry which is preliminary data.</text>
</comment>
<name>A0A4R2U0C8_9FIRM</name>
<protein>
    <recommendedName>
        <fullName evidence="6">UPF0316 protein EDD79_100959</fullName>
    </recommendedName>
</protein>
<dbReference type="HAMAP" id="MF_01515">
    <property type="entry name" value="UPF0316"/>
    <property type="match status" value="1"/>
</dbReference>
<dbReference type="EMBL" id="SLYC01000009">
    <property type="protein sequence ID" value="TCQ03479.1"/>
    <property type="molecule type" value="Genomic_DNA"/>
</dbReference>
<evidence type="ECO:0000259" key="8">
    <source>
        <dbReference type="Pfam" id="PF18955"/>
    </source>
</evidence>
<dbReference type="NCBIfam" id="NF003194">
    <property type="entry name" value="PRK04164.1-5"/>
    <property type="match status" value="1"/>
</dbReference>
<evidence type="ECO:0000256" key="3">
    <source>
        <dbReference type="ARBA" id="ARBA00022692"/>
    </source>
</evidence>
<feature type="transmembrane region" description="Helical" evidence="6">
    <location>
        <begin position="62"/>
        <end position="81"/>
    </location>
</feature>
<sequence length="173" mass="19486">MDLLFGYLFIFFARVTDVSMATVRMLMVVKGKRIQAACIGFVEVTIYILAIGRVLSGLDNPINIFVYALGFASGNFLGVFVEDKLALGNNIIQIITHHSAQPIVDRFREEGFGVTVMEGYGRDGIHHLIYITIKRKDVRRIYAILDEFDSKAFITITDARSIRGGYFNPAKRK</sequence>
<dbReference type="NCBIfam" id="NF003191">
    <property type="entry name" value="PRK04164.1-2"/>
    <property type="match status" value="1"/>
</dbReference>
<dbReference type="InterPro" id="IPR015867">
    <property type="entry name" value="N-reg_PII/ATP_PRibTrfase_C"/>
</dbReference>
<evidence type="ECO:0000256" key="4">
    <source>
        <dbReference type="ARBA" id="ARBA00022989"/>
    </source>
</evidence>
<evidence type="ECO:0000256" key="5">
    <source>
        <dbReference type="ARBA" id="ARBA00023136"/>
    </source>
</evidence>
<comment type="subcellular location">
    <subcellularLocation>
        <location evidence="1 6">Cell membrane</location>
        <topology evidence="1 6">Multi-pass membrane protein</topology>
    </subcellularLocation>
</comment>
<evidence type="ECO:0000256" key="1">
    <source>
        <dbReference type="ARBA" id="ARBA00004651"/>
    </source>
</evidence>
<reference evidence="9 10" key="1">
    <citation type="submission" date="2019-03" db="EMBL/GenBank/DDBJ databases">
        <title>Genomic Encyclopedia of Type Strains, Phase IV (KMG-IV): sequencing the most valuable type-strain genomes for metagenomic binning, comparative biology and taxonomic classification.</title>
        <authorList>
            <person name="Goeker M."/>
        </authorList>
    </citation>
    <scope>NUCLEOTIDE SEQUENCE [LARGE SCALE GENOMIC DNA]</scope>
    <source>
        <strain evidence="9 10">DSM 100013</strain>
    </source>
</reference>
<keyword evidence="5 6" id="KW-0472">Membrane</keyword>
<keyword evidence="2 6" id="KW-1003">Cell membrane</keyword>
<dbReference type="OrthoDB" id="48231at2"/>
<evidence type="ECO:0000256" key="2">
    <source>
        <dbReference type="ARBA" id="ARBA00022475"/>
    </source>
</evidence>
<keyword evidence="4 6" id="KW-1133">Transmembrane helix</keyword>
<keyword evidence="10" id="KW-1185">Reference proteome</keyword>
<dbReference type="CDD" id="cd16381">
    <property type="entry name" value="YitT_C_like_1"/>
    <property type="match status" value="1"/>
</dbReference>
<feature type="transmembrane region" description="Helical" evidence="6">
    <location>
        <begin position="6"/>
        <end position="27"/>
    </location>
</feature>
<dbReference type="Pfam" id="PF18955">
    <property type="entry name" value="DUF5698"/>
    <property type="match status" value="1"/>
</dbReference>
<evidence type="ECO:0000256" key="6">
    <source>
        <dbReference type="HAMAP-Rule" id="MF_01515"/>
    </source>
</evidence>